<proteinExistence type="predicted"/>
<dbReference type="InterPro" id="IPR001387">
    <property type="entry name" value="Cro/C1-type_HTH"/>
</dbReference>
<evidence type="ECO:0000259" key="1">
    <source>
        <dbReference type="PROSITE" id="PS50943"/>
    </source>
</evidence>
<gene>
    <name evidence="2" type="ORF">HF863_05375</name>
</gene>
<dbReference type="EMBL" id="JABAFP010000016">
    <property type="protein sequence ID" value="NME42196.1"/>
    <property type="molecule type" value="Genomic_DNA"/>
</dbReference>
<dbReference type="Proteomes" id="UP000563853">
    <property type="component" value="Unassembled WGS sequence"/>
</dbReference>
<dbReference type="AlphaFoldDB" id="A0A848CCS0"/>
<dbReference type="PROSITE" id="PS50943">
    <property type="entry name" value="HTH_CROC1"/>
    <property type="match status" value="1"/>
</dbReference>
<feature type="domain" description="HTH cro/C1-type" evidence="1">
    <location>
        <begin position="41"/>
        <end position="75"/>
    </location>
</feature>
<dbReference type="InterPro" id="IPR010982">
    <property type="entry name" value="Lambda_DNA-bd_dom_sf"/>
</dbReference>
<dbReference type="Gene3D" id="1.10.260.40">
    <property type="entry name" value="lambda repressor-like DNA-binding domains"/>
    <property type="match status" value="1"/>
</dbReference>
<evidence type="ECO:0000313" key="2">
    <source>
        <dbReference type="EMBL" id="NME42196.1"/>
    </source>
</evidence>
<dbReference type="SMART" id="SM00530">
    <property type="entry name" value="HTH_XRE"/>
    <property type="match status" value="1"/>
</dbReference>
<comment type="caution">
    <text evidence="2">The sequence shown here is derived from an EMBL/GenBank/DDBJ whole genome shotgun (WGS) entry which is preliminary data.</text>
</comment>
<reference evidence="2 3" key="1">
    <citation type="submission" date="2020-04" db="EMBL/GenBank/DDBJ databases">
        <authorList>
            <person name="Hitch T.C.A."/>
            <person name="Wylensek D."/>
            <person name="Clavel T."/>
        </authorList>
    </citation>
    <scope>NUCLEOTIDE SEQUENCE [LARGE SCALE GENOMIC DNA]</scope>
    <source>
        <strain evidence="2 3">WCA-389-WT-5H1</strain>
    </source>
</reference>
<evidence type="ECO:0000313" key="3">
    <source>
        <dbReference type="Proteomes" id="UP000563853"/>
    </source>
</evidence>
<protein>
    <submittedName>
        <fullName evidence="2">Helix-turn-helix transcriptional regulator</fullName>
    </submittedName>
</protein>
<dbReference type="CDD" id="cd00093">
    <property type="entry name" value="HTH_XRE"/>
    <property type="match status" value="1"/>
</dbReference>
<dbReference type="SUPFAM" id="SSF47413">
    <property type="entry name" value="lambda repressor-like DNA-binding domains"/>
    <property type="match status" value="1"/>
</dbReference>
<sequence>MARTKSSPQDAVYKKIISNNLSELLAASGKKKIDITRQYEIPATTLSGYFSGTRLPSNENVKKLAKFFNVSESDIDPRFKPVTNDEENKSHKIEDILDSAMTFNGKPLTENDRNVIRGMIEAYLDNKE</sequence>
<dbReference type="Pfam" id="PF01381">
    <property type="entry name" value="HTH_3"/>
    <property type="match status" value="1"/>
</dbReference>
<name>A0A848CCS0_9LACO</name>
<dbReference type="RefSeq" id="WP_170091552.1">
    <property type="nucleotide sequence ID" value="NZ_JABAFP010000016.1"/>
</dbReference>
<organism evidence="2 3">
    <name type="scientific">Ligilactobacillus agilis</name>
    <dbReference type="NCBI Taxonomy" id="1601"/>
    <lineage>
        <taxon>Bacteria</taxon>
        <taxon>Bacillati</taxon>
        <taxon>Bacillota</taxon>
        <taxon>Bacilli</taxon>
        <taxon>Lactobacillales</taxon>
        <taxon>Lactobacillaceae</taxon>
        <taxon>Ligilactobacillus</taxon>
    </lineage>
</organism>
<accession>A0A848CCS0</accession>
<dbReference type="GO" id="GO:0003677">
    <property type="term" value="F:DNA binding"/>
    <property type="evidence" value="ECO:0007669"/>
    <property type="project" value="InterPro"/>
</dbReference>